<keyword evidence="1" id="KW-0812">Transmembrane</keyword>
<feature type="transmembrane region" description="Helical" evidence="1">
    <location>
        <begin position="17"/>
        <end position="38"/>
    </location>
</feature>
<proteinExistence type="predicted"/>
<keyword evidence="3" id="KW-1185">Reference proteome</keyword>
<evidence type="ECO:0000256" key="1">
    <source>
        <dbReference type="SAM" id="Phobius"/>
    </source>
</evidence>
<dbReference type="HOGENOM" id="CLU_3218001_0_0_9"/>
<keyword evidence="1" id="KW-0472">Membrane</keyword>
<keyword evidence="1" id="KW-1133">Transmembrane helix</keyword>
<reference evidence="3" key="1">
    <citation type="journal article" date="2013" name="Genome Announc.">
        <title>Whole-Genome Sequencing of Lactobacillus shenzhenensis Strain LY-73T.</title>
        <authorList>
            <person name="Lin Z."/>
            <person name="Liu Z."/>
            <person name="Yang R."/>
            <person name="Zou Y."/>
            <person name="Wan D."/>
            <person name="Chen J."/>
            <person name="Guo M."/>
            <person name="Zhao J."/>
            <person name="Fang C."/>
            <person name="Yang R."/>
            <person name="Liu F."/>
        </authorList>
    </citation>
    <scope>NUCLEOTIDE SEQUENCE [LARGE SCALE GENOMIC DNA]</scope>
    <source>
        <strain evidence="3">LY-73</strain>
    </source>
</reference>
<evidence type="ECO:0000313" key="2">
    <source>
        <dbReference type="EMBL" id="ERL63783.1"/>
    </source>
</evidence>
<dbReference type="AlphaFoldDB" id="U4TPF6"/>
<gene>
    <name evidence="2" type="ORF">L248_2200</name>
</gene>
<protein>
    <submittedName>
        <fullName evidence="2">Uncharacterized protein</fullName>
    </submittedName>
</protein>
<accession>U4TPF6</accession>
<sequence length="44" mass="4530">MTGKAMASAAICGISQLVWWVMGIISAGIAIPLLAKVFQSLLPA</sequence>
<name>U4TPF6_9LACO</name>
<evidence type="ECO:0000313" key="3">
    <source>
        <dbReference type="Proteomes" id="UP000030647"/>
    </source>
</evidence>
<dbReference type="Proteomes" id="UP000030647">
    <property type="component" value="Unassembled WGS sequence"/>
</dbReference>
<dbReference type="EMBL" id="KI271614">
    <property type="protein sequence ID" value="ERL63783.1"/>
    <property type="molecule type" value="Genomic_DNA"/>
</dbReference>
<organism evidence="2 3">
    <name type="scientific">Schleiferilactobacillus shenzhenensis LY-73</name>
    <dbReference type="NCBI Taxonomy" id="1231336"/>
    <lineage>
        <taxon>Bacteria</taxon>
        <taxon>Bacillati</taxon>
        <taxon>Bacillota</taxon>
        <taxon>Bacilli</taxon>
        <taxon>Lactobacillales</taxon>
        <taxon>Lactobacillaceae</taxon>
        <taxon>Schleiferilactobacillus</taxon>
    </lineage>
</organism>